<feature type="compositionally biased region" description="Low complexity" evidence="1">
    <location>
        <begin position="106"/>
        <end position="120"/>
    </location>
</feature>
<dbReference type="Proteomes" id="UP001292094">
    <property type="component" value="Unassembled WGS sequence"/>
</dbReference>
<dbReference type="GO" id="GO:0006897">
    <property type="term" value="P:endocytosis"/>
    <property type="evidence" value="ECO:0007669"/>
    <property type="project" value="TreeGrafter"/>
</dbReference>
<reference evidence="2" key="1">
    <citation type="submission" date="2023-11" db="EMBL/GenBank/DDBJ databases">
        <title>Genome assemblies of two species of porcelain crab, Petrolisthes cinctipes and Petrolisthes manimaculis (Anomura: Porcellanidae).</title>
        <authorList>
            <person name="Angst P."/>
        </authorList>
    </citation>
    <scope>NUCLEOTIDE SEQUENCE</scope>
    <source>
        <strain evidence="2">PB745_02</strain>
        <tissue evidence="2">Gill</tissue>
    </source>
</reference>
<feature type="compositionally biased region" description="Polar residues" evidence="1">
    <location>
        <begin position="1"/>
        <end position="12"/>
    </location>
</feature>
<dbReference type="Pfam" id="PF15019">
    <property type="entry name" value="C9orf72-like"/>
    <property type="match status" value="1"/>
</dbReference>
<feature type="compositionally biased region" description="Basic and acidic residues" evidence="1">
    <location>
        <begin position="61"/>
        <end position="72"/>
    </location>
</feature>
<sequence length="862" mass="94679">MENLGSSNQDMMQFTDGEMQLPLASNDTSSINSRNSSDFLDAQAEELGHGFNYHVAGDFGSDNKGEGLKKTLTESGSSKSNSSTSTMGTEYNSCTTSPKLERAVTSSSPKCKSGSSSNSPELKSISTGNSSECECINTHISPELERDIFELPGQEKYGTDLSLPERVDKEMSIPESVISSQADIMSGSVSMSANIADKLSQMRVSRESLEGEYKGDYEDLTPDNKNEVPTLDTEASVGPPRKLSERSALRQVFPYISCLPFENNMVFCFVLSVWDNIVGPQTVYVWKRKAFTTQKTIEVFDDPGDVEVGKDSVRVDYQGSQQQQNPGSQSSGKQPNPSSQLPSKNLERQSSKDSVHHQKRPGSNFNSLGRKQAKKYESGSKNISVNKPRDGRVRNLSSFESFCEDFGNNVLKDSLNAIKAVVTTSTHVQPLSLPTEQKNTLVSDKKQKLGPKLSLPHTNTTTVGELEDQGGGVQGWWYGRGKLRVGGVAWYVTEHSVGVGQVGPASDKVTSTLHVVPHQGIVILAARFTVEEEEEGATPYCLSMVVPVEEYNTFLPLCQTVTSWLLNIAATARLLLTKHGLEGGGFIKGKLVELCDVLVALRSASLDQYPLTPAARPPDDRRFAEVALTSHLQTRGASVVVADSPNAANKMIMWLAQFSDPSTLHASRLCLSYSQWPFHPGLYLQGIVRNSSGEVNLTARKLLQSYHPITVIDVGWGTVKQTGTPDIHAKRNASALRQELLSLWHDLPDVSVPSESLLEPVRGVAPLVKKFLHDYDRLGSCESEVRQGFITAFLRSLHYIALALITWTQHQWCGEQRRSGQGSLRRALCSVFDLDERDLRVVLARAEFLQPGFYSYVSSMSQ</sequence>
<feature type="region of interest" description="Disordered" evidence="1">
    <location>
        <begin position="59"/>
        <end position="129"/>
    </location>
</feature>
<evidence type="ECO:0000313" key="3">
    <source>
        <dbReference type="Proteomes" id="UP001292094"/>
    </source>
</evidence>
<dbReference type="PANTHER" id="PTHR31855:SF2">
    <property type="entry name" value="GUANINE NUCLEOTIDE EXCHANGE FACTOR C9ORF72"/>
    <property type="match status" value="1"/>
</dbReference>
<gene>
    <name evidence="2" type="ORF">Pmani_014790</name>
</gene>
<protein>
    <submittedName>
        <fullName evidence="2">Uncharacterized protein</fullName>
    </submittedName>
</protein>
<dbReference type="PANTHER" id="PTHR31855">
    <property type="entry name" value="GUANINE NUCLEOTIDE EXCHANGE C9ORF72"/>
    <property type="match status" value="1"/>
</dbReference>
<dbReference type="GO" id="GO:0005085">
    <property type="term" value="F:guanyl-nucleotide exchange factor activity"/>
    <property type="evidence" value="ECO:0007669"/>
    <property type="project" value="InterPro"/>
</dbReference>
<evidence type="ECO:0000256" key="1">
    <source>
        <dbReference type="SAM" id="MobiDB-lite"/>
    </source>
</evidence>
<dbReference type="GO" id="GO:0005776">
    <property type="term" value="C:autophagosome"/>
    <property type="evidence" value="ECO:0007669"/>
    <property type="project" value="TreeGrafter"/>
</dbReference>
<dbReference type="InterPro" id="IPR027819">
    <property type="entry name" value="C9orf72"/>
</dbReference>
<feature type="compositionally biased region" description="Low complexity" evidence="1">
    <location>
        <begin position="318"/>
        <end position="334"/>
    </location>
</feature>
<feature type="region of interest" description="Disordered" evidence="1">
    <location>
        <begin position="442"/>
        <end position="462"/>
    </location>
</feature>
<name>A0AAE1U806_9EUCA</name>
<dbReference type="PROSITE" id="PS51835">
    <property type="entry name" value="DENN_C9ORF72"/>
    <property type="match status" value="1"/>
</dbReference>
<feature type="region of interest" description="Disordered" evidence="1">
    <location>
        <begin position="214"/>
        <end position="242"/>
    </location>
</feature>
<dbReference type="GO" id="GO:0005768">
    <property type="term" value="C:endosome"/>
    <property type="evidence" value="ECO:0007669"/>
    <property type="project" value="TreeGrafter"/>
</dbReference>
<keyword evidence="3" id="KW-1185">Reference proteome</keyword>
<feature type="region of interest" description="Disordered" evidence="1">
    <location>
        <begin position="1"/>
        <end position="35"/>
    </location>
</feature>
<proteinExistence type="predicted"/>
<feature type="compositionally biased region" description="Low complexity" evidence="1">
    <location>
        <begin position="73"/>
        <end position="89"/>
    </location>
</feature>
<organism evidence="2 3">
    <name type="scientific">Petrolisthes manimaculis</name>
    <dbReference type="NCBI Taxonomy" id="1843537"/>
    <lineage>
        <taxon>Eukaryota</taxon>
        <taxon>Metazoa</taxon>
        <taxon>Ecdysozoa</taxon>
        <taxon>Arthropoda</taxon>
        <taxon>Crustacea</taxon>
        <taxon>Multicrustacea</taxon>
        <taxon>Malacostraca</taxon>
        <taxon>Eumalacostraca</taxon>
        <taxon>Eucarida</taxon>
        <taxon>Decapoda</taxon>
        <taxon>Pleocyemata</taxon>
        <taxon>Anomura</taxon>
        <taxon>Galatheoidea</taxon>
        <taxon>Porcellanidae</taxon>
        <taxon>Petrolisthes</taxon>
    </lineage>
</organism>
<feature type="region of interest" description="Disordered" evidence="1">
    <location>
        <begin position="318"/>
        <end position="391"/>
    </location>
</feature>
<dbReference type="GO" id="GO:0006914">
    <property type="term" value="P:autophagy"/>
    <property type="evidence" value="ECO:0007669"/>
    <property type="project" value="TreeGrafter"/>
</dbReference>
<feature type="compositionally biased region" description="Polar residues" evidence="1">
    <location>
        <begin position="23"/>
        <end position="35"/>
    </location>
</feature>
<feature type="compositionally biased region" description="Basic and acidic residues" evidence="1">
    <location>
        <begin position="214"/>
        <end position="226"/>
    </location>
</feature>
<dbReference type="AlphaFoldDB" id="A0AAE1U806"/>
<dbReference type="EMBL" id="JAWZYT010001259">
    <property type="protein sequence ID" value="KAK4313893.1"/>
    <property type="molecule type" value="Genomic_DNA"/>
</dbReference>
<comment type="caution">
    <text evidence="2">The sequence shown here is derived from an EMBL/GenBank/DDBJ whole genome shotgun (WGS) entry which is preliminary data.</text>
</comment>
<feature type="compositionally biased region" description="Basic and acidic residues" evidence="1">
    <location>
        <begin position="345"/>
        <end position="356"/>
    </location>
</feature>
<evidence type="ECO:0000313" key="2">
    <source>
        <dbReference type="EMBL" id="KAK4313893.1"/>
    </source>
</evidence>
<accession>A0AAE1U806</accession>